<protein>
    <submittedName>
        <fullName evidence="1">Uncharacterized protein</fullName>
    </submittedName>
</protein>
<organism evidence="1 2">
    <name type="scientific">Agrocybe chaxingu</name>
    <dbReference type="NCBI Taxonomy" id="84603"/>
    <lineage>
        <taxon>Eukaryota</taxon>
        <taxon>Fungi</taxon>
        <taxon>Dikarya</taxon>
        <taxon>Basidiomycota</taxon>
        <taxon>Agaricomycotina</taxon>
        <taxon>Agaricomycetes</taxon>
        <taxon>Agaricomycetidae</taxon>
        <taxon>Agaricales</taxon>
        <taxon>Agaricineae</taxon>
        <taxon>Strophariaceae</taxon>
        <taxon>Agrocybe</taxon>
    </lineage>
</organism>
<dbReference type="EMBL" id="JANKHO010001626">
    <property type="protein sequence ID" value="KAJ3500318.1"/>
    <property type="molecule type" value="Genomic_DNA"/>
</dbReference>
<proteinExistence type="predicted"/>
<name>A0A9W8JS95_9AGAR</name>
<comment type="caution">
    <text evidence="1">The sequence shown here is derived from an EMBL/GenBank/DDBJ whole genome shotgun (WGS) entry which is preliminary data.</text>
</comment>
<accession>A0A9W8JS95</accession>
<gene>
    <name evidence="1" type="ORF">NLJ89_g9854</name>
</gene>
<keyword evidence="2" id="KW-1185">Reference proteome</keyword>
<evidence type="ECO:0000313" key="2">
    <source>
        <dbReference type="Proteomes" id="UP001148786"/>
    </source>
</evidence>
<evidence type="ECO:0000313" key="1">
    <source>
        <dbReference type="EMBL" id="KAJ3500318.1"/>
    </source>
</evidence>
<sequence length="217" mass="24972">MPGLLQFQAELRKKGDPLSTTSKHPEDMVLWLPSNIPAAERQRVCFSKLPEIEEMLCTAQCHNALARSGSWEEELRVLANEDICGYQDPDHICKCVGRRGVLEDGQLDSQADDTLPTTETHDFTLFTEERECRDGTGETRRTLSWIWWTPTHVDSPDNAKVLLLQEEMRRTLEYLTWKAKWWVLQARLCQVDDELSEGLAAYAHSQSELQTALHDRF</sequence>
<dbReference type="AlphaFoldDB" id="A0A9W8JS95"/>
<dbReference type="OrthoDB" id="3232711at2759"/>
<reference evidence="1" key="1">
    <citation type="submission" date="2022-07" db="EMBL/GenBank/DDBJ databases">
        <title>Genome Sequence of Agrocybe chaxingu.</title>
        <authorList>
            <person name="Buettner E."/>
        </authorList>
    </citation>
    <scope>NUCLEOTIDE SEQUENCE</scope>
    <source>
        <strain evidence="1">MP-N11</strain>
    </source>
</reference>
<dbReference type="Proteomes" id="UP001148786">
    <property type="component" value="Unassembled WGS sequence"/>
</dbReference>